<evidence type="ECO:0000313" key="2">
    <source>
        <dbReference type="EMBL" id="KFG25673.1"/>
    </source>
</evidence>
<comment type="caution">
    <text evidence="2">The sequence shown here is derived from an EMBL/GenBank/DDBJ whole genome shotgun (WGS) entry which is preliminary data.</text>
</comment>
<dbReference type="Pfam" id="PF17019">
    <property type="entry name" value="DUF5096"/>
    <property type="match status" value="1"/>
</dbReference>
<dbReference type="InterPro" id="IPR031512">
    <property type="entry name" value="DUF5096"/>
</dbReference>
<proteinExistence type="predicted"/>
<keyword evidence="3" id="KW-1185">Reference proteome</keyword>
<feature type="domain" description="DUF5096" evidence="1">
    <location>
        <begin position="87"/>
        <end position="273"/>
    </location>
</feature>
<dbReference type="EMBL" id="AKIJ01000004">
    <property type="protein sequence ID" value="KFG25673.1"/>
    <property type="molecule type" value="Genomic_DNA"/>
</dbReference>
<name>A0A086J0K5_NEMA1</name>
<protein>
    <recommendedName>
        <fullName evidence="1">DUF5096 domain-containing protein</fullName>
    </recommendedName>
</protein>
<sequence length="276" mass="31260">MEEYIGACLIIKTNKTTHIGRLHQISPEMNKMVVEVSGNLKEIELSEIDEVEILADDDSEIIQREQEKEKTKPKEETKKLVPVTHVSTEIYSRIIELSDTLFGPSRGEIVYSGARGVLHLFVNIFKFMDKKFVIYTGSGIFSEIAVVLGRISLLYGTEVTIIPSSKTQRIAKELFYYEANNGMVSNKRRDQPIVIIADTDVKEEMVKGAERVIFLGDYKNIEIPNKEVIFFGVPVRDPLEFTGNSILCDVGLSPKVLSKYNIRKYAPKLLQKIGKQ</sequence>
<accession>A0A086J0K5</accession>
<organism evidence="2 3">
    <name type="scientific">Nematocida ausubeli (strain ATCC PRA-371 / ERTm2)</name>
    <name type="common">Nematode killer fungus</name>
    <dbReference type="NCBI Taxonomy" id="1913371"/>
    <lineage>
        <taxon>Eukaryota</taxon>
        <taxon>Fungi</taxon>
        <taxon>Fungi incertae sedis</taxon>
        <taxon>Microsporidia</taxon>
        <taxon>Nematocida</taxon>
    </lineage>
</organism>
<gene>
    <name evidence="2" type="ORF">NESG_01652</name>
</gene>
<dbReference type="RefSeq" id="XP_052904228.1">
    <property type="nucleotide sequence ID" value="XM_053049278.1"/>
</dbReference>
<dbReference type="AlphaFoldDB" id="A0A086J0K5"/>
<evidence type="ECO:0000259" key="1">
    <source>
        <dbReference type="Pfam" id="PF17019"/>
    </source>
</evidence>
<reference evidence="2 3" key="1">
    <citation type="journal article" date="2014" name="Genome Announc.">
        <title>Genome Sequence of the Microsporidian Species Nematocida sp1 Strain ERTm6 (ATCC PRA-372).</title>
        <authorList>
            <person name="Bakowski M.A."/>
            <person name="Priest M."/>
            <person name="Young S."/>
            <person name="Cuomo C.A."/>
            <person name="Troemel E.R."/>
        </authorList>
    </citation>
    <scope>NUCLEOTIDE SEQUENCE [LARGE SCALE GENOMIC DNA]</scope>
    <source>
        <strain evidence="2 3">ERTm6</strain>
    </source>
</reference>
<evidence type="ECO:0000313" key="3">
    <source>
        <dbReference type="Proteomes" id="UP000054524"/>
    </source>
</evidence>
<dbReference type="HOGENOM" id="CLU_1015969_0_0_1"/>
<dbReference type="Proteomes" id="UP000054524">
    <property type="component" value="Unassembled WGS sequence"/>
</dbReference>
<dbReference type="GeneID" id="77676625"/>
<dbReference type="OrthoDB" id="2188228at2759"/>